<accession>A0A7J7P8L9</accession>
<protein>
    <submittedName>
        <fullName evidence="1">Uncharacterized protein</fullName>
    </submittedName>
</protein>
<organism evidence="1 2">
    <name type="scientific">Kingdonia uniflora</name>
    <dbReference type="NCBI Taxonomy" id="39325"/>
    <lineage>
        <taxon>Eukaryota</taxon>
        <taxon>Viridiplantae</taxon>
        <taxon>Streptophyta</taxon>
        <taxon>Embryophyta</taxon>
        <taxon>Tracheophyta</taxon>
        <taxon>Spermatophyta</taxon>
        <taxon>Magnoliopsida</taxon>
        <taxon>Ranunculales</taxon>
        <taxon>Circaeasteraceae</taxon>
        <taxon>Kingdonia</taxon>
    </lineage>
</organism>
<dbReference type="AlphaFoldDB" id="A0A7J7P8L9"/>
<reference evidence="1 2" key="1">
    <citation type="journal article" date="2020" name="IScience">
        <title>Genome Sequencing of the Endangered Kingdonia uniflora (Circaeasteraceae, Ranunculales) Reveals Potential Mechanisms of Evolutionary Specialization.</title>
        <authorList>
            <person name="Sun Y."/>
            <person name="Deng T."/>
            <person name="Zhang A."/>
            <person name="Moore M.J."/>
            <person name="Landis J.B."/>
            <person name="Lin N."/>
            <person name="Zhang H."/>
            <person name="Zhang X."/>
            <person name="Huang J."/>
            <person name="Zhang X."/>
            <person name="Sun H."/>
            <person name="Wang H."/>
        </authorList>
    </citation>
    <scope>NUCLEOTIDE SEQUENCE [LARGE SCALE GENOMIC DNA]</scope>
    <source>
        <strain evidence="1">TB1705</strain>
        <tissue evidence="1">Leaf</tissue>
    </source>
</reference>
<comment type="caution">
    <text evidence="1">The sequence shown here is derived from an EMBL/GenBank/DDBJ whole genome shotgun (WGS) entry which is preliminary data.</text>
</comment>
<proteinExistence type="predicted"/>
<keyword evidence="2" id="KW-1185">Reference proteome</keyword>
<name>A0A7J7P8L9_9MAGN</name>
<dbReference type="Proteomes" id="UP000541444">
    <property type="component" value="Unassembled WGS sequence"/>
</dbReference>
<dbReference type="EMBL" id="JACGCM010000155">
    <property type="protein sequence ID" value="KAF6175622.1"/>
    <property type="molecule type" value="Genomic_DNA"/>
</dbReference>
<evidence type="ECO:0000313" key="2">
    <source>
        <dbReference type="Proteomes" id="UP000541444"/>
    </source>
</evidence>
<sequence length="62" mass="7086">MNHVSTGYHVDTGDALNFDEEPPITLINLELDNHDLYEDVDRNVAYRVLGRRLLFSITKDPG</sequence>
<gene>
    <name evidence="1" type="ORF">GIB67_022624</name>
</gene>
<evidence type="ECO:0000313" key="1">
    <source>
        <dbReference type="EMBL" id="KAF6175622.1"/>
    </source>
</evidence>